<dbReference type="NCBIfam" id="NF033788">
    <property type="entry name" value="HTH_metalloreg"/>
    <property type="match status" value="1"/>
</dbReference>
<dbReference type="Gene3D" id="1.10.10.10">
    <property type="entry name" value="Winged helix-like DNA-binding domain superfamily/Winged helix DNA-binding domain"/>
    <property type="match status" value="1"/>
</dbReference>
<proteinExistence type="predicted"/>
<dbReference type="RefSeq" id="WP_091588320.1">
    <property type="nucleotide sequence ID" value="NZ_FNDU01000030.1"/>
</dbReference>
<dbReference type="PRINTS" id="PR00778">
    <property type="entry name" value="HTHARSR"/>
</dbReference>
<evidence type="ECO:0000259" key="4">
    <source>
        <dbReference type="PROSITE" id="PS50987"/>
    </source>
</evidence>
<accession>A0A1G8RMF3</accession>
<reference evidence="5 6" key="1">
    <citation type="submission" date="2016-10" db="EMBL/GenBank/DDBJ databases">
        <authorList>
            <person name="de Groot N.N."/>
        </authorList>
    </citation>
    <scope>NUCLEOTIDE SEQUENCE [LARGE SCALE GENOMIC DNA]</scope>
    <source>
        <strain evidence="6">P4B,CCM 7963,CECT 7998,DSM 25260,IBRC-M 10614,KCTC 13821</strain>
    </source>
</reference>
<dbReference type="GO" id="GO:0003700">
    <property type="term" value="F:DNA-binding transcription factor activity"/>
    <property type="evidence" value="ECO:0007669"/>
    <property type="project" value="InterPro"/>
</dbReference>
<sequence>MKIKNKLQDMCEVTCCDPEKIDQINEQMDDDHIKNMSVMFKGLAEPNRMKIMQALTVEEELCVCDVAYLLGCPVANASHHLRSLRKIGMVKFRKEGKLVWYSLDDEHIRDILSLAMIHQEEVTESHAEQ</sequence>
<organism evidence="5 6">
    <name type="scientific">Alteribacillus bidgolensis</name>
    <dbReference type="NCBI Taxonomy" id="930129"/>
    <lineage>
        <taxon>Bacteria</taxon>
        <taxon>Bacillati</taxon>
        <taxon>Bacillota</taxon>
        <taxon>Bacilli</taxon>
        <taxon>Bacillales</taxon>
        <taxon>Bacillaceae</taxon>
        <taxon>Alteribacillus</taxon>
    </lineage>
</organism>
<keyword evidence="1" id="KW-0805">Transcription regulation</keyword>
<protein>
    <submittedName>
        <fullName evidence="5">Cadmium-sensing regulator, CadC</fullName>
    </submittedName>
</protein>
<dbReference type="SMART" id="SM00418">
    <property type="entry name" value="HTH_ARSR"/>
    <property type="match status" value="1"/>
</dbReference>
<keyword evidence="6" id="KW-1185">Reference proteome</keyword>
<dbReference type="InterPro" id="IPR051011">
    <property type="entry name" value="Metal_resp_trans_reg"/>
</dbReference>
<dbReference type="Proteomes" id="UP000199017">
    <property type="component" value="Unassembled WGS sequence"/>
</dbReference>
<evidence type="ECO:0000256" key="2">
    <source>
        <dbReference type="ARBA" id="ARBA00023125"/>
    </source>
</evidence>
<evidence type="ECO:0000256" key="3">
    <source>
        <dbReference type="ARBA" id="ARBA00023163"/>
    </source>
</evidence>
<gene>
    <name evidence="5" type="ORF">SAMN05216352_1301</name>
</gene>
<evidence type="ECO:0000313" key="6">
    <source>
        <dbReference type="Proteomes" id="UP000199017"/>
    </source>
</evidence>
<name>A0A1G8RMF3_9BACI</name>
<evidence type="ECO:0000313" key="5">
    <source>
        <dbReference type="EMBL" id="SDJ18254.1"/>
    </source>
</evidence>
<dbReference type="GO" id="GO:0003677">
    <property type="term" value="F:DNA binding"/>
    <property type="evidence" value="ECO:0007669"/>
    <property type="project" value="UniProtKB-KW"/>
</dbReference>
<dbReference type="InterPro" id="IPR036390">
    <property type="entry name" value="WH_DNA-bd_sf"/>
</dbReference>
<dbReference type="CDD" id="cd00090">
    <property type="entry name" value="HTH_ARSR"/>
    <property type="match status" value="1"/>
</dbReference>
<dbReference type="InterPro" id="IPR001845">
    <property type="entry name" value="HTH_ArsR_DNA-bd_dom"/>
</dbReference>
<dbReference type="Pfam" id="PF01022">
    <property type="entry name" value="HTH_5"/>
    <property type="match status" value="1"/>
</dbReference>
<dbReference type="InterPro" id="IPR011991">
    <property type="entry name" value="ArsR-like_HTH"/>
</dbReference>
<feature type="domain" description="HTH arsR-type" evidence="4">
    <location>
        <begin position="28"/>
        <end position="123"/>
    </location>
</feature>
<keyword evidence="2" id="KW-0238">DNA-binding</keyword>
<dbReference type="InterPro" id="IPR036388">
    <property type="entry name" value="WH-like_DNA-bd_sf"/>
</dbReference>
<evidence type="ECO:0000256" key="1">
    <source>
        <dbReference type="ARBA" id="ARBA00023015"/>
    </source>
</evidence>
<dbReference type="SUPFAM" id="SSF46785">
    <property type="entry name" value="Winged helix' DNA-binding domain"/>
    <property type="match status" value="1"/>
</dbReference>
<dbReference type="PROSITE" id="PS50987">
    <property type="entry name" value="HTH_ARSR_2"/>
    <property type="match status" value="1"/>
</dbReference>
<dbReference type="OrthoDB" id="9794330at2"/>
<dbReference type="AlphaFoldDB" id="A0A1G8RMF3"/>
<dbReference type="EMBL" id="FNDU01000030">
    <property type="protein sequence ID" value="SDJ18254.1"/>
    <property type="molecule type" value="Genomic_DNA"/>
</dbReference>
<keyword evidence="3" id="KW-0804">Transcription</keyword>
<dbReference type="PANTHER" id="PTHR43132">
    <property type="entry name" value="ARSENICAL RESISTANCE OPERON REPRESSOR ARSR-RELATED"/>
    <property type="match status" value="1"/>
</dbReference>
<dbReference type="STRING" id="930129.SAMN05216352_1301"/>
<dbReference type="PANTHER" id="PTHR43132:SF6">
    <property type="entry name" value="HTH-TYPE TRANSCRIPTIONAL REPRESSOR CZRA"/>
    <property type="match status" value="1"/>
</dbReference>